<gene>
    <name evidence="1" type="ORF">PPENT_87.1.T0020352</name>
</gene>
<evidence type="ECO:0008006" key="3">
    <source>
        <dbReference type="Google" id="ProtNLM"/>
    </source>
</evidence>
<dbReference type="OrthoDB" id="297692at2759"/>
<sequence length="166" mass="19731">MDIKIITQSDTFLIYKEIQTLLDLKTEIKRIGLQTRNIIIYFYDNDSDKVVIIQDEDLQYAYQQSQAHNKKSIKLYVYYKLSQPKIIQQDPSIKISIQQPQKDWINQSFKQNSSQSLTNSKELQNNDCSYQNRYTLIPQPKPTREEKLKQAIDSFIDQVLKDEYQI</sequence>
<keyword evidence="2" id="KW-1185">Reference proteome</keyword>
<dbReference type="AlphaFoldDB" id="A0A8S1RZE1"/>
<comment type="caution">
    <text evidence="1">The sequence shown here is derived from an EMBL/GenBank/DDBJ whole genome shotgun (WGS) entry which is preliminary data.</text>
</comment>
<organism evidence="1 2">
    <name type="scientific">Paramecium pentaurelia</name>
    <dbReference type="NCBI Taxonomy" id="43138"/>
    <lineage>
        <taxon>Eukaryota</taxon>
        <taxon>Sar</taxon>
        <taxon>Alveolata</taxon>
        <taxon>Ciliophora</taxon>
        <taxon>Intramacronucleata</taxon>
        <taxon>Oligohymenophorea</taxon>
        <taxon>Peniculida</taxon>
        <taxon>Parameciidae</taxon>
        <taxon>Paramecium</taxon>
    </lineage>
</organism>
<dbReference type="Proteomes" id="UP000689195">
    <property type="component" value="Unassembled WGS sequence"/>
</dbReference>
<evidence type="ECO:0000313" key="2">
    <source>
        <dbReference type="Proteomes" id="UP000689195"/>
    </source>
</evidence>
<evidence type="ECO:0000313" key="1">
    <source>
        <dbReference type="EMBL" id="CAD8133336.1"/>
    </source>
</evidence>
<reference evidence="1" key="1">
    <citation type="submission" date="2021-01" db="EMBL/GenBank/DDBJ databases">
        <authorList>
            <consortium name="Genoscope - CEA"/>
            <person name="William W."/>
        </authorList>
    </citation>
    <scope>NUCLEOTIDE SEQUENCE</scope>
</reference>
<dbReference type="EMBL" id="CAJJDO010000002">
    <property type="protein sequence ID" value="CAD8133336.1"/>
    <property type="molecule type" value="Genomic_DNA"/>
</dbReference>
<name>A0A8S1RZE1_9CILI</name>
<proteinExistence type="predicted"/>
<accession>A0A8S1RZE1</accession>
<protein>
    <recommendedName>
        <fullName evidence="3">PB1 domain-containing protein</fullName>
    </recommendedName>
</protein>